<comment type="caution">
    <text evidence="1">The sequence shown here is derived from an EMBL/GenBank/DDBJ whole genome shotgun (WGS) entry which is preliminary data.</text>
</comment>
<dbReference type="EMBL" id="JAGGNH010000001">
    <property type="protein sequence ID" value="KAJ0985257.1"/>
    <property type="molecule type" value="Genomic_DNA"/>
</dbReference>
<sequence>MADQLSDDQISEFKEAFSLFDKDGDVRKLLGKGAIFNFLDANCSITPDTDQHKKLAALEMELVVAKNDGYVPRYGYESESTDTNVGPSKKRLSEIIESRAIVRYYAAKYTDKGPYLLGRTLEEKALVDQWLDIEAIKFFICIL</sequence>
<dbReference type="OrthoDB" id="26525at2759"/>
<accession>A0A9D5D6G7</accession>
<protein>
    <submittedName>
        <fullName evidence="1">Uncharacterized protein</fullName>
    </submittedName>
</protein>
<keyword evidence="2" id="KW-1185">Reference proteome</keyword>
<gene>
    <name evidence="1" type="ORF">J5N97_003613</name>
</gene>
<evidence type="ECO:0000313" key="2">
    <source>
        <dbReference type="Proteomes" id="UP001085076"/>
    </source>
</evidence>
<dbReference type="Gene3D" id="1.20.1050.10">
    <property type="match status" value="1"/>
</dbReference>
<reference evidence="1" key="2">
    <citation type="journal article" date="2022" name="Hortic Res">
        <title>The genome of Dioscorea zingiberensis sheds light on the biosynthesis, origin and evolution of the medicinally important diosgenin saponins.</title>
        <authorList>
            <person name="Li Y."/>
            <person name="Tan C."/>
            <person name="Li Z."/>
            <person name="Guo J."/>
            <person name="Li S."/>
            <person name="Chen X."/>
            <person name="Wang C."/>
            <person name="Dai X."/>
            <person name="Yang H."/>
            <person name="Song W."/>
            <person name="Hou L."/>
            <person name="Xu J."/>
            <person name="Tong Z."/>
            <person name="Xu A."/>
            <person name="Yuan X."/>
            <person name="Wang W."/>
            <person name="Yang Q."/>
            <person name="Chen L."/>
            <person name="Sun Z."/>
            <person name="Wang K."/>
            <person name="Pan B."/>
            <person name="Chen J."/>
            <person name="Bao Y."/>
            <person name="Liu F."/>
            <person name="Qi X."/>
            <person name="Gang D.R."/>
            <person name="Wen J."/>
            <person name="Li J."/>
        </authorList>
    </citation>
    <scope>NUCLEOTIDE SEQUENCE</scope>
    <source>
        <strain evidence="1">Dzin_1.0</strain>
    </source>
</reference>
<dbReference type="Gene3D" id="1.10.238.10">
    <property type="entry name" value="EF-hand"/>
    <property type="match status" value="1"/>
</dbReference>
<proteinExistence type="predicted"/>
<dbReference type="AlphaFoldDB" id="A0A9D5D6G7"/>
<organism evidence="1 2">
    <name type="scientific">Dioscorea zingiberensis</name>
    <dbReference type="NCBI Taxonomy" id="325984"/>
    <lineage>
        <taxon>Eukaryota</taxon>
        <taxon>Viridiplantae</taxon>
        <taxon>Streptophyta</taxon>
        <taxon>Embryophyta</taxon>
        <taxon>Tracheophyta</taxon>
        <taxon>Spermatophyta</taxon>
        <taxon>Magnoliopsida</taxon>
        <taxon>Liliopsida</taxon>
        <taxon>Dioscoreales</taxon>
        <taxon>Dioscoreaceae</taxon>
        <taxon>Dioscorea</taxon>
    </lineage>
</organism>
<name>A0A9D5D6G7_9LILI</name>
<reference evidence="1" key="1">
    <citation type="submission" date="2021-03" db="EMBL/GenBank/DDBJ databases">
        <authorList>
            <person name="Li Z."/>
            <person name="Yang C."/>
        </authorList>
    </citation>
    <scope>NUCLEOTIDE SEQUENCE</scope>
    <source>
        <strain evidence="1">Dzin_1.0</strain>
        <tissue evidence="1">Leaf</tissue>
    </source>
</reference>
<dbReference type="Gene3D" id="3.40.30.10">
    <property type="entry name" value="Glutaredoxin"/>
    <property type="match status" value="1"/>
</dbReference>
<evidence type="ECO:0000313" key="1">
    <source>
        <dbReference type="EMBL" id="KAJ0985257.1"/>
    </source>
</evidence>
<dbReference type="Proteomes" id="UP001085076">
    <property type="component" value="Miscellaneous, Linkage group lg01"/>
</dbReference>